<evidence type="ECO:0000313" key="2">
    <source>
        <dbReference type="EMBL" id="MBW7573624.1"/>
    </source>
</evidence>
<dbReference type="EMBL" id="JAGFNZ010000005">
    <property type="protein sequence ID" value="MBW7573624.1"/>
    <property type="molecule type" value="Genomic_DNA"/>
</dbReference>
<sequence>MKSNSKYIGLIFFCVAILSFALLFFGVKYLLGNPVTIQNIAAYIILSLIFGAISSTLYFLKLKIMSSVFALGLLVGFIEMYRAFLESRSGWEDLVGLLSLFTWMAIGLCAGTLLQIIFHFYCKLRACKKE</sequence>
<comment type="caution">
    <text evidence="2">The sequence shown here is derived from an EMBL/GenBank/DDBJ whole genome shotgun (WGS) entry which is preliminary data.</text>
</comment>
<dbReference type="Proteomes" id="UP000719942">
    <property type="component" value="Unassembled WGS sequence"/>
</dbReference>
<feature type="transmembrane region" description="Helical" evidence="1">
    <location>
        <begin position="40"/>
        <end position="60"/>
    </location>
</feature>
<keyword evidence="1" id="KW-0812">Transmembrane</keyword>
<feature type="transmembrane region" description="Helical" evidence="1">
    <location>
        <begin position="97"/>
        <end position="121"/>
    </location>
</feature>
<feature type="transmembrane region" description="Helical" evidence="1">
    <location>
        <begin position="7"/>
        <end position="28"/>
    </location>
</feature>
<keyword evidence="1" id="KW-1133">Transmembrane helix</keyword>
<reference evidence="2 3" key="1">
    <citation type="submission" date="2021-03" db="EMBL/GenBank/DDBJ databases">
        <title>Caproiciproducens sp. nov. isolated from feces of cow.</title>
        <authorList>
            <person name="Choi J.-Y."/>
        </authorList>
    </citation>
    <scope>NUCLEOTIDE SEQUENCE [LARGE SCALE GENOMIC DNA]</scope>
    <source>
        <strain evidence="2 3">AGMB10547</strain>
    </source>
</reference>
<proteinExistence type="predicted"/>
<gene>
    <name evidence="2" type="ORF">J5W02_12465</name>
</gene>
<organism evidence="2 3">
    <name type="scientific">Caproiciproducens faecalis</name>
    <dbReference type="NCBI Taxonomy" id="2820301"/>
    <lineage>
        <taxon>Bacteria</taxon>
        <taxon>Bacillati</taxon>
        <taxon>Bacillota</taxon>
        <taxon>Clostridia</taxon>
        <taxon>Eubacteriales</taxon>
        <taxon>Acutalibacteraceae</taxon>
        <taxon>Caproiciproducens</taxon>
    </lineage>
</organism>
<keyword evidence="3" id="KW-1185">Reference proteome</keyword>
<evidence type="ECO:0000313" key="3">
    <source>
        <dbReference type="Proteomes" id="UP000719942"/>
    </source>
</evidence>
<evidence type="ECO:0000256" key="1">
    <source>
        <dbReference type="SAM" id="Phobius"/>
    </source>
</evidence>
<protein>
    <submittedName>
        <fullName evidence="2">Uncharacterized protein</fullName>
    </submittedName>
</protein>
<name>A0ABS7DQR0_9FIRM</name>
<dbReference type="RefSeq" id="WP_219966028.1">
    <property type="nucleotide sequence ID" value="NZ_JAGFNZ010000005.1"/>
</dbReference>
<feature type="transmembrane region" description="Helical" evidence="1">
    <location>
        <begin position="67"/>
        <end position="85"/>
    </location>
</feature>
<accession>A0ABS7DQR0</accession>
<keyword evidence="1" id="KW-0472">Membrane</keyword>